<proteinExistence type="predicted"/>
<accession>A0A645F6A6</accession>
<evidence type="ECO:0000256" key="1">
    <source>
        <dbReference type="SAM" id="MobiDB-lite"/>
    </source>
</evidence>
<organism evidence="2">
    <name type="scientific">bioreactor metagenome</name>
    <dbReference type="NCBI Taxonomy" id="1076179"/>
    <lineage>
        <taxon>unclassified sequences</taxon>
        <taxon>metagenomes</taxon>
        <taxon>ecological metagenomes</taxon>
    </lineage>
</organism>
<feature type="region of interest" description="Disordered" evidence="1">
    <location>
        <begin position="1"/>
        <end position="37"/>
    </location>
</feature>
<reference evidence="2" key="1">
    <citation type="submission" date="2019-08" db="EMBL/GenBank/DDBJ databases">
        <authorList>
            <person name="Kucharzyk K."/>
            <person name="Murdoch R.W."/>
            <person name="Higgins S."/>
            <person name="Loffler F."/>
        </authorList>
    </citation>
    <scope>NUCLEOTIDE SEQUENCE</scope>
</reference>
<comment type="caution">
    <text evidence="2">The sequence shown here is derived from an EMBL/GenBank/DDBJ whole genome shotgun (WGS) entry which is preliminary data.</text>
</comment>
<gene>
    <name evidence="2" type="ORF">SDC9_156350</name>
</gene>
<name>A0A645F6A6_9ZZZZ</name>
<sequence>MAVLNDLGGDDGSAAFAGGRRRGVGAGKTKAHRGQRTHQIFLPALRSDKSKRAARPQLPISRVGKVVSIQKV</sequence>
<protein>
    <submittedName>
        <fullName evidence="2">Uncharacterized protein</fullName>
    </submittedName>
</protein>
<evidence type="ECO:0000313" key="2">
    <source>
        <dbReference type="EMBL" id="MPN09062.1"/>
    </source>
</evidence>
<dbReference type="AlphaFoldDB" id="A0A645F6A6"/>
<feature type="compositionally biased region" description="Basic residues" evidence="1">
    <location>
        <begin position="19"/>
        <end position="36"/>
    </location>
</feature>
<dbReference type="EMBL" id="VSSQ01055157">
    <property type="protein sequence ID" value="MPN09062.1"/>
    <property type="molecule type" value="Genomic_DNA"/>
</dbReference>